<sequence>LIALASIATALPLEIEERQIRNRTGIIENQFSHSRDCGKFIFVWARGSREAGNMGSIIGQPLGDVLRREYGGDLMIEGIDYPATLSANFLPGGTDRASATLMRNTFTDINIRCPNSVVLAGGYSQGAAVVHRSIEDLPQNVKDQIVRVVTFGDTQRRADNDQIPSFPMEKLKIFCGDPLYDTVCDGNLSAAVLPPHLAYGLDADEAGQFLIGKGNAVL</sequence>
<dbReference type="SMART" id="SM01110">
    <property type="entry name" value="Cutinase"/>
    <property type="match status" value="1"/>
</dbReference>
<evidence type="ECO:0000256" key="3">
    <source>
        <dbReference type="ARBA" id="ARBA00013095"/>
    </source>
</evidence>
<evidence type="ECO:0000256" key="6">
    <source>
        <dbReference type="ARBA" id="ARBA00022729"/>
    </source>
</evidence>
<evidence type="ECO:0000256" key="7">
    <source>
        <dbReference type="ARBA" id="ARBA00022801"/>
    </source>
</evidence>
<comment type="catalytic activity">
    <reaction evidence="9">
        <text>cutin + H2O = cutin monomers.</text>
        <dbReference type="EC" id="3.1.1.74"/>
    </reaction>
</comment>
<feature type="active site" evidence="10">
    <location>
        <position position="181"/>
    </location>
</feature>
<evidence type="ECO:0000256" key="2">
    <source>
        <dbReference type="ARBA" id="ARBA00007534"/>
    </source>
</evidence>
<dbReference type="STRING" id="97972.A0A2V1DI68"/>
<dbReference type="PANTHER" id="PTHR48250:SF3">
    <property type="entry name" value="CUTINASE 1-RELATED"/>
    <property type="match status" value="1"/>
</dbReference>
<evidence type="ECO:0000256" key="10">
    <source>
        <dbReference type="PIRSR" id="PIRSR611150-1"/>
    </source>
</evidence>
<feature type="active site" description="Nucleophile" evidence="10">
    <location>
        <position position="124"/>
    </location>
</feature>
<evidence type="ECO:0000256" key="1">
    <source>
        <dbReference type="ARBA" id="ARBA00004613"/>
    </source>
</evidence>
<dbReference type="GO" id="GO:0050525">
    <property type="term" value="F:cutinase activity"/>
    <property type="evidence" value="ECO:0007669"/>
    <property type="project" value="UniProtKB-EC"/>
</dbReference>
<evidence type="ECO:0000256" key="5">
    <source>
        <dbReference type="ARBA" id="ARBA00022525"/>
    </source>
</evidence>
<feature type="disulfide bond" evidence="11">
    <location>
        <begin position="37"/>
        <end position="113"/>
    </location>
</feature>
<evidence type="ECO:0000256" key="8">
    <source>
        <dbReference type="ARBA" id="ARBA00023157"/>
    </source>
</evidence>
<organism evidence="12 13">
    <name type="scientific">Periconia macrospinosa</name>
    <dbReference type="NCBI Taxonomy" id="97972"/>
    <lineage>
        <taxon>Eukaryota</taxon>
        <taxon>Fungi</taxon>
        <taxon>Dikarya</taxon>
        <taxon>Ascomycota</taxon>
        <taxon>Pezizomycotina</taxon>
        <taxon>Dothideomycetes</taxon>
        <taxon>Pleosporomycetidae</taxon>
        <taxon>Pleosporales</taxon>
        <taxon>Massarineae</taxon>
        <taxon>Periconiaceae</taxon>
        <taxon>Periconia</taxon>
    </lineage>
</organism>
<dbReference type="PANTHER" id="PTHR48250">
    <property type="entry name" value="CUTINASE 2-RELATED"/>
    <property type="match status" value="1"/>
</dbReference>
<comment type="similarity">
    <text evidence="2">Belongs to the cutinase family.</text>
</comment>
<keyword evidence="8 11" id="KW-1015">Disulfide bond</keyword>
<keyword evidence="5" id="KW-0964">Secreted</keyword>
<dbReference type="EC" id="3.1.1.74" evidence="3"/>
<dbReference type="GO" id="GO:0016052">
    <property type="term" value="P:carbohydrate catabolic process"/>
    <property type="evidence" value="ECO:0007669"/>
    <property type="project" value="TreeGrafter"/>
</dbReference>
<evidence type="ECO:0000313" key="12">
    <source>
        <dbReference type="EMBL" id="PVH97877.1"/>
    </source>
</evidence>
<feature type="active site" description="Proton donor/acceptor" evidence="10">
    <location>
        <position position="196"/>
    </location>
</feature>
<dbReference type="Pfam" id="PF01083">
    <property type="entry name" value="Cutinase"/>
    <property type="match status" value="1"/>
</dbReference>
<dbReference type="OrthoDB" id="2975078at2759"/>
<keyword evidence="7" id="KW-0378">Hydrolase</keyword>
<evidence type="ECO:0000313" key="13">
    <source>
        <dbReference type="Proteomes" id="UP000244855"/>
    </source>
</evidence>
<evidence type="ECO:0000256" key="11">
    <source>
        <dbReference type="PIRSR" id="PIRSR611150-2"/>
    </source>
</evidence>
<dbReference type="Proteomes" id="UP000244855">
    <property type="component" value="Unassembled WGS sequence"/>
</dbReference>
<dbReference type="Gene3D" id="3.40.50.1820">
    <property type="entry name" value="alpha/beta hydrolase"/>
    <property type="match status" value="1"/>
</dbReference>
<dbReference type="InterPro" id="IPR029058">
    <property type="entry name" value="AB_hydrolase_fold"/>
</dbReference>
<feature type="disulfide bond" evidence="11">
    <location>
        <begin position="175"/>
        <end position="184"/>
    </location>
</feature>
<evidence type="ECO:0000256" key="9">
    <source>
        <dbReference type="ARBA" id="ARBA00034045"/>
    </source>
</evidence>
<gene>
    <name evidence="12" type="ORF">DM02DRAFT_506787</name>
</gene>
<dbReference type="PRINTS" id="PR00129">
    <property type="entry name" value="CUTINASE"/>
</dbReference>
<feature type="non-terminal residue" evidence="12">
    <location>
        <position position="218"/>
    </location>
</feature>
<keyword evidence="6" id="KW-0732">Signal</keyword>
<proteinExistence type="inferred from homology"/>
<keyword evidence="13" id="KW-1185">Reference proteome</keyword>
<keyword evidence="4" id="KW-0719">Serine esterase</keyword>
<dbReference type="AlphaFoldDB" id="A0A2V1DI68"/>
<dbReference type="SUPFAM" id="SSF53474">
    <property type="entry name" value="alpha/beta-Hydrolases"/>
    <property type="match status" value="1"/>
</dbReference>
<dbReference type="GO" id="GO:0005576">
    <property type="term" value="C:extracellular region"/>
    <property type="evidence" value="ECO:0007669"/>
    <property type="project" value="UniProtKB-SubCell"/>
</dbReference>
<dbReference type="EMBL" id="KZ805426">
    <property type="protein sequence ID" value="PVH97877.1"/>
    <property type="molecule type" value="Genomic_DNA"/>
</dbReference>
<feature type="non-terminal residue" evidence="12">
    <location>
        <position position="1"/>
    </location>
</feature>
<evidence type="ECO:0000256" key="4">
    <source>
        <dbReference type="ARBA" id="ARBA00022487"/>
    </source>
</evidence>
<reference evidence="12 13" key="1">
    <citation type="journal article" date="2018" name="Sci. Rep.">
        <title>Comparative genomics provides insights into the lifestyle and reveals functional heterogeneity of dark septate endophytic fungi.</title>
        <authorList>
            <person name="Knapp D.G."/>
            <person name="Nemeth J.B."/>
            <person name="Barry K."/>
            <person name="Hainaut M."/>
            <person name="Henrissat B."/>
            <person name="Johnson J."/>
            <person name="Kuo A."/>
            <person name="Lim J.H.P."/>
            <person name="Lipzen A."/>
            <person name="Nolan M."/>
            <person name="Ohm R.A."/>
            <person name="Tamas L."/>
            <person name="Grigoriev I.V."/>
            <person name="Spatafora J.W."/>
            <person name="Nagy L.G."/>
            <person name="Kovacs G.M."/>
        </authorList>
    </citation>
    <scope>NUCLEOTIDE SEQUENCE [LARGE SCALE GENOMIC DNA]</scope>
    <source>
        <strain evidence="12 13">DSE2036</strain>
    </source>
</reference>
<dbReference type="InterPro" id="IPR011150">
    <property type="entry name" value="Cutinase_monf"/>
</dbReference>
<protein>
    <recommendedName>
        <fullName evidence="3">cutinase</fullName>
        <ecNumber evidence="3">3.1.1.74</ecNumber>
    </recommendedName>
</protein>
<dbReference type="InterPro" id="IPR000675">
    <property type="entry name" value="Cutinase/axe"/>
</dbReference>
<name>A0A2V1DI68_9PLEO</name>
<comment type="subcellular location">
    <subcellularLocation>
        <location evidence="1">Secreted</location>
    </subcellularLocation>
</comment>
<accession>A0A2V1DI68</accession>